<keyword evidence="3" id="KW-1185">Reference proteome</keyword>
<evidence type="ECO:0000313" key="2">
    <source>
        <dbReference type="EMBL" id="GKT30206.1"/>
    </source>
</evidence>
<reference evidence="2" key="1">
    <citation type="submission" date="2022-03" db="EMBL/GenBank/DDBJ databases">
        <title>Draft genome sequence of Aduncisulcus paluster, a free-living microaerophilic Fornicata.</title>
        <authorList>
            <person name="Yuyama I."/>
            <person name="Kume K."/>
            <person name="Tamura T."/>
            <person name="Inagaki Y."/>
            <person name="Hashimoto T."/>
        </authorList>
    </citation>
    <scope>NUCLEOTIDE SEQUENCE</scope>
    <source>
        <strain evidence="2">NY0171</strain>
    </source>
</reference>
<organism evidence="2 3">
    <name type="scientific">Aduncisulcus paluster</name>
    <dbReference type="NCBI Taxonomy" id="2918883"/>
    <lineage>
        <taxon>Eukaryota</taxon>
        <taxon>Metamonada</taxon>
        <taxon>Carpediemonas-like organisms</taxon>
        <taxon>Aduncisulcus</taxon>
    </lineage>
</organism>
<feature type="transmembrane region" description="Helical" evidence="1">
    <location>
        <begin position="384"/>
        <end position="407"/>
    </location>
</feature>
<comment type="caution">
    <text evidence="2">The sequence shown here is derived from an EMBL/GenBank/DDBJ whole genome shotgun (WGS) entry which is preliminary data.</text>
</comment>
<dbReference type="EMBL" id="BQXS01014068">
    <property type="protein sequence ID" value="GKT30206.1"/>
    <property type="molecule type" value="Genomic_DNA"/>
</dbReference>
<protein>
    <submittedName>
        <fullName evidence="2">Uncharacterized protein</fullName>
    </submittedName>
</protein>
<accession>A0ABQ5KCD5</accession>
<keyword evidence="1" id="KW-0812">Transmembrane</keyword>
<sequence length="561" mass="63142">MELVSPFENAANAVISLSNIDYASLFDIASVCSKTHSFQKFQVDREKFSHIPEYLLPFIQQYFGLCKDISMITHQFINNSLSKKLLFVDNQLSKSSVLHELSLLTCGPSNILLPPTVKRDIMHLLISLSQESLPIPLTLQHCDIPPKAKYRLLPSRIADISPPNSVLSHRLSSLIYSLKTHPKMSGDLYITLLCVFECNLKECDSVFSHISDIPVISSPAHDYLGKRRTSKIDSIPDVLPIQTWDFNPFFHEQGSHISPPLILSTGLSSSSFSFASRCISSFTFLFASPSPKLSSLFPSSLPSFSQPSHLLQVIDSASFRLPSAFCSLIGQLHDRIQHISGSMFHIPKEILSSIILSLSLPLFLIYKTFLLFHTHLSKGMVSLSHLAIVFQWFVSTCFGRASLTLLIEDICSSLSTHLIDKHNKQPYLRAISIIWIFFASVGFCTVFEGVYDGKKVKAPENNTFESIFRINPEYSHLIIELDQSKHMIEESIGICLHIRDSISKYFSKNIIHVKKDEIKEDKKTSEICDSSNVHQWMSSLSSSSSSSSSSQMYRISYLFPI</sequence>
<keyword evidence="1" id="KW-1133">Transmembrane helix</keyword>
<evidence type="ECO:0000256" key="1">
    <source>
        <dbReference type="SAM" id="Phobius"/>
    </source>
</evidence>
<dbReference type="Proteomes" id="UP001057375">
    <property type="component" value="Unassembled WGS sequence"/>
</dbReference>
<feature type="transmembrane region" description="Helical" evidence="1">
    <location>
        <begin position="427"/>
        <end position="447"/>
    </location>
</feature>
<proteinExistence type="predicted"/>
<feature type="transmembrane region" description="Helical" evidence="1">
    <location>
        <begin position="350"/>
        <end position="372"/>
    </location>
</feature>
<keyword evidence="1" id="KW-0472">Membrane</keyword>
<name>A0ABQ5KCD5_9EUKA</name>
<gene>
    <name evidence="2" type="ORF">ADUPG1_014331</name>
</gene>
<evidence type="ECO:0000313" key="3">
    <source>
        <dbReference type="Proteomes" id="UP001057375"/>
    </source>
</evidence>